<dbReference type="InterPro" id="IPR017847">
    <property type="entry name" value="T6SS_RhsGE_Vgr_subset"/>
</dbReference>
<reference evidence="2 3" key="1">
    <citation type="submission" date="2013-05" db="EMBL/GenBank/DDBJ databases">
        <title>Genome assembly of Chondromyces apiculatus DSM 436.</title>
        <authorList>
            <person name="Sharma G."/>
            <person name="Khatri I."/>
            <person name="Kaur C."/>
            <person name="Mayilraj S."/>
            <person name="Subramanian S."/>
        </authorList>
    </citation>
    <scope>NUCLEOTIDE SEQUENCE [LARGE SCALE GENOMIC DNA]</scope>
    <source>
        <strain evidence="2 3">DSM 436</strain>
    </source>
</reference>
<evidence type="ECO:0000313" key="3">
    <source>
        <dbReference type="Proteomes" id="UP000019678"/>
    </source>
</evidence>
<keyword evidence="3" id="KW-1185">Reference proteome</keyword>
<dbReference type="SUPFAM" id="SSF69279">
    <property type="entry name" value="Phage tail proteins"/>
    <property type="match status" value="2"/>
</dbReference>
<name>A0A017TGY6_9BACT</name>
<dbReference type="Proteomes" id="UP000019678">
    <property type="component" value="Unassembled WGS sequence"/>
</dbReference>
<dbReference type="NCBIfam" id="TIGR03361">
    <property type="entry name" value="VI_Rhs_Vgr"/>
    <property type="match status" value="1"/>
</dbReference>
<organism evidence="2 3">
    <name type="scientific">Chondromyces apiculatus DSM 436</name>
    <dbReference type="NCBI Taxonomy" id="1192034"/>
    <lineage>
        <taxon>Bacteria</taxon>
        <taxon>Pseudomonadati</taxon>
        <taxon>Myxococcota</taxon>
        <taxon>Polyangia</taxon>
        <taxon>Polyangiales</taxon>
        <taxon>Polyangiaceae</taxon>
        <taxon>Chondromyces</taxon>
    </lineage>
</organism>
<comment type="caution">
    <text evidence="2">The sequence shown here is derived from an EMBL/GenBank/DDBJ whole genome shotgun (WGS) entry which is preliminary data.</text>
</comment>
<protein>
    <submittedName>
        <fullName evidence="2">VgrG protein</fullName>
    </submittedName>
</protein>
<dbReference type="InterPro" id="IPR037026">
    <property type="entry name" value="Vgr_OB-fold_dom_sf"/>
</dbReference>
<feature type="domain" description="Gp5/Type VI secretion system Vgr C-terminal trimerisation" evidence="1">
    <location>
        <begin position="451"/>
        <end position="556"/>
    </location>
</feature>
<dbReference type="Gene3D" id="2.30.110.50">
    <property type="match status" value="1"/>
</dbReference>
<gene>
    <name evidence="2" type="ORF">CAP_4039</name>
</gene>
<dbReference type="Gene3D" id="3.55.50.10">
    <property type="entry name" value="Baseplate protein-like domains"/>
    <property type="match status" value="1"/>
</dbReference>
<dbReference type="eggNOG" id="COG3501">
    <property type="taxonomic scope" value="Bacteria"/>
</dbReference>
<dbReference type="Pfam" id="PF05954">
    <property type="entry name" value="Phage_GPD"/>
    <property type="match status" value="1"/>
</dbReference>
<dbReference type="NCBIfam" id="TIGR01646">
    <property type="entry name" value="vgr_GE"/>
    <property type="match status" value="1"/>
</dbReference>
<dbReference type="InterPro" id="IPR006533">
    <property type="entry name" value="T6SS_Vgr_RhsGE"/>
</dbReference>
<dbReference type="SUPFAM" id="SSF69255">
    <property type="entry name" value="gp5 N-terminal domain-like"/>
    <property type="match status" value="1"/>
</dbReference>
<dbReference type="RefSeq" id="WP_044235528.1">
    <property type="nucleotide sequence ID" value="NZ_ASRX01000003.1"/>
</dbReference>
<evidence type="ECO:0000313" key="2">
    <source>
        <dbReference type="EMBL" id="EYF08509.1"/>
    </source>
</evidence>
<dbReference type="SUPFAM" id="SSF69349">
    <property type="entry name" value="Phage fibre proteins"/>
    <property type="match status" value="1"/>
</dbReference>
<dbReference type="Gene3D" id="4.10.220.110">
    <property type="match status" value="1"/>
</dbReference>
<dbReference type="STRING" id="1192034.CAP_4039"/>
<dbReference type="EMBL" id="ASRX01000003">
    <property type="protein sequence ID" value="EYF08509.1"/>
    <property type="molecule type" value="Genomic_DNA"/>
</dbReference>
<proteinExistence type="predicted"/>
<sequence>MTRAPPLEGYDLQIEGADATWRVLRVARRERIHAPFSFELACAAEDGDGAPAEIDETVLVSAKATLTIALPEGTERTIVGIVDALECLGDDVVLTLVPSIALLEDTVDYQVFVDQDALQIIEAVLGERGITTDRRVVRALAKRSQCVQAFESVLAFVSRLCAEEGITWYLPRDAADQIVLSDSPGGFDDHEGVPELPVRGGAGLVSGESVFDASLTGVLVSDRVALSDYDFEKPSFDLAVKSEGEGARERYEFPGHYLDPDVGVALAEIRLEQYNGRETVLRAKTTSQRLVPGYVVTLHDPERDEVSGRWLVLEVRDEISTGPDGLAHTSEIVAVPAAHGYRAPPGEAPPPGGVQTAIVTGTPGAEISADRYGRVTVFHRWDRRRPRDDTSSAAQRAVQPPLSGGFMQPRVGWEVLIGFCGLSGDPPFILGRVANATSPPPSSLPGYKVVSAFGSSSTPGGGSANLIETDDSAGNEAMNFVASKDWSERTESDKKTTIKADDTWNVAADRTLIVGKVLSNTVGGAQSYAIGANRTVNVTSNHLIHAASESVAIGGLRTFNVGGDHGASAATLSRLVGAAKAEAAIESSNRAVKGPSMVVVGASWNTVAGASANVSVLGASTEVVSGQKSIKASRVAMNVKGVMRETLASRTVTAGADRTESFAAAASYKVGGSANLKGSEITVRATAKITLKAGGVTIQITPSTITITGNVKSATENEDKGEAHYR</sequence>
<dbReference type="InterPro" id="IPR054030">
    <property type="entry name" value="Gp5_Vgr_C"/>
</dbReference>
<dbReference type="Pfam" id="PF22178">
    <property type="entry name" value="Gp5_trimer_C"/>
    <property type="match status" value="1"/>
</dbReference>
<accession>A0A017TGY6</accession>
<evidence type="ECO:0000259" key="1">
    <source>
        <dbReference type="Pfam" id="PF22178"/>
    </source>
</evidence>
<dbReference type="Gene3D" id="2.40.50.230">
    <property type="entry name" value="Gp5 N-terminal domain"/>
    <property type="match status" value="1"/>
</dbReference>
<dbReference type="AlphaFoldDB" id="A0A017TGY6"/>